<evidence type="ECO:0000256" key="1">
    <source>
        <dbReference type="ARBA" id="ARBA00010243"/>
    </source>
</evidence>
<organism evidence="8 9">
    <name type="scientific">Roseburia faecis</name>
    <dbReference type="NCBI Taxonomy" id="301302"/>
    <lineage>
        <taxon>Bacteria</taxon>
        <taxon>Bacillati</taxon>
        <taxon>Bacillota</taxon>
        <taxon>Clostridia</taxon>
        <taxon>Lachnospirales</taxon>
        <taxon>Lachnospiraceae</taxon>
        <taxon>Roseburia</taxon>
    </lineage>
</organism>
<name>A0A844KS33_9FIRM</name>
<dbReference type="InterPro" id="IPR025657">
    <property type="entry name" value="RadC_JAB"/>
</dbReference>
<evidence type="ECO:0000256" key="2">
    <source>
        <dbReference type="ARBA" id="ARBA00022670"/>
    </source>
</evidence>
<dbReference type="CDD" id="cd08071">
    <property type="entry name" value="MPN_DUF2466"/>
    <property type="match status" value="1"/>
</dbReference>
<evidence type="ECO:0000259" key="7">
    <source>
        <dbReference type="PROSITE" id="PS50249"/>
    </source>
</evidence>
<protein>
    <submittedName>
        <fullName evidence="8">DNA repair protein RadC</fullName>
    </submittedName>
</protein>
<evidence type="ECO:0000313" key="8">
    <source>
        <dbReference type="EMBL" id="MTR83355.1"/>
    </source>
</evidence>
<evidence type="ECO:0000256" key="5">
    <source>
        <dbReference type="ARBA" id="ARBA00022833"/>
    </source>
</evidence>
<feature type="domain" description="MPN" evidence="7">
    <location>
        <begin position="69"/>
        <end position="194"/>
    </location>
</feature>
<dbReference type="PANTHER" id="PTHR30471">
    <property type="entry name" value="DNA REPAIR PROTEIN RADC"/>
    <property type="match status" value="1"/>
</dbReference>
<gene>
    <name evidence="8" type="ORF">GMD30_17240</name>
</gene>
<dbReference type="GO" id="GO:0046872">
    <property type="term" value="F:metal ion binding"/>
    <property type="evidence" value="ECO:0007669"/>
    <property type="project" value="UniProtKB-KW"/>
</dbReference>
<dbReference type="GO" id="GO:0006508">
    <property type="term" value="P:proteolysis"/>
    <property type="evidence" value="ECO:0007669"/>
    <property type="project" value="UniProtKB-KW"/>
</dbReference>
<keyword evidence="3" id="KW-0479">Metal-binding</keyword>
<keyword evidence="2" id="KW-0645">Protease</keyword>
<dbReference type="InterPro" id="IPR020891">
    <property type="entry name" value="UPF0758_CS"/>
</dbReference>
<dbReference type="PROSITE" id="PS01302">
    <property type="entry name" value="UPF0758"/>
    <property type="match status" value="1"/>
</dbReference>
<dbReference type="EMBL" id="WNAL01000084">
    <property type="protein sequence ID" value="MTR83355.1"/>
    <property type="molecule type" value="Genomic_DNA"/>
</dbReference>
<dbReference type="InterPro" id="IPR037518">
    <property type="entry name" value="MPN"/>
</dbReference>
<evidence type="ECO:0000256" key="3">
    <source>
        <dbReference type="ARBA" id="ARBA00022723"/>
    </source>
</evidence>
<dbReference type="PROSITE" id="PS50249">
    <property type="entry name" value="MPN"/>
    <property type="match status" value="1"/>
</dbReference>
<evidence type="ECO:0000256" key="6">
    <source>
        <dbReference type="ARBA" id="ARBA00023049"/>
    </source>
</evidence>
<comment type="caution">
    <text evidence="8">The sequence shown here is derived from an EMBL/GenBank/DDBJ whole genome shotgun (WGS) entry which is preliminary data.</text>
</comment>
<comment type="similarity">
    <text evidence="1">Belongs to the UPF0758 family.</text>
</comment>
<dbReference type="Pfam" id="PF04002">
    <property type="entry name" value="RadC"/>
    <property type="match status" value="1"/>
</dbReference>
<reference evidence="8 9" key="1">
    <citation type="journal article" date="2019" name="Nat. Med.">
        <title>A library of human gut bacterial isolates paired with longitudinal multiomics data enables mechanistic microbiome research.</title>
        <authorList>
            <person name="Poyet M."/>
            <person name="Groussin M."/>
            <person name="Gibbons S.M."/>
            <person name="Avila-Pacheco J."/>
            <person name="Jiang X."/>
            <person name="Kearney S.M."/>
            <person name="Perrotta A.R."/>
            <person name="Berdy B."/>
            <person name="Zhao S."/>
            <person name="Lieberman T.D."/>
            <person name="Swanson P.K."/>
            <person name="Smith M."/>
            <person name="Roesemann S."/>
            <person name="Alexander J.E."/>
            <person name="Rich S.A."/>
            <person name="Livny J."/>
            <person name="Vlamakis H."/>
            <person name="Clish C."/>
            <person name="Bullock K."/>
            <person name="Deik A."/>
            <person name="Scott J."/>
            <person name="Pierce K.A."/>
            <person name="Xavier R.J."/>
            <person name="Alm E.J."/>
        </authorList>
    </citation>
    <scope>NUCLEOTIDE SEQUENCE [LARGE SCALE GENOMIC DNA]</scope>
    <source>
        <strain evidence="8 9">BIOML-A1</strain>
    </source>
</reference>
<proteinExistence type="inferred from homology"/>
<accession>A0A844KS33</accession>
<evidence type="ECO:0000313" key="9">
    <source>
        <dbReference type="Proteomes" id="UP000446657"/>
    </source>
</evidence>
<dbReference type="Gene3D" id="3.40.140.10">
    <property type="entry name" value="Cytidine Deaminase, domain 2"/>
    <property type="match status" value="1"/>
</dbReference>
<keyword evidence="4" id="KW-0378">Hydrolase</keyword>
<dbReference type="GO" id="GO:0008237">
    <property type="term" value="F:metallopeptidase activity"/>
    <property type="evidence" value="ECO:0007669"/>
    <property type="project" value="UniProtKB-KW"/>
</dbReference>
<dbReference type="InterPro" id="IPR001405">
    <property type="entry name" value="UPF0758"/>
</dbReference>
<dbReference type="Proteomes" id="UP000446657">
    <property type="component" value="Unassembled WGS sequence"/>
</dbReference>
<keyword evidence="6" id="KW-0482">Metalloprotease</keyword>
<sequence>MMTVRWKKESYMMKKMMTSYFSFHQNTAMQKTRRIVMRIITYSTKINRENNLTELVKEKAYNYKTENKHLDCAEKIASMICDLFELHTAAEEYVYLLSLDTKCRILGIFEVGHGTVNACLLHTRKIMIRNLLCGAGTFIVVHNHPSGEVSVSKEDISTTKRLFEAGRLIGIELLDHIIIGRKENGDSYGYAYYSMKEQGLLTTV</sequence>
<dbReference type="AlphaFoldDB" id="A0A844KS33"/>
<keyword evidence="5" id="KW-0862">Zinc</keyword>
<dbReference type="PANTHER" id="PTHR30471:SF3">
    <property type="entry name" value="UPF0758 PROTEIN YEES-RELATED"/>
    <property type="match status" value="1"/>
</dbReference>
<evidence type="ECO:0000256" key="4">
    <source>
        <dbReference type="ARBA" id="ARBA00022801"/>
    </source>
</evidence>